<evidence type="ECO:0000313" key="4">
    <source>
        <dbReference type="Proteomes" id="UP001231124"/>
    </source>
</evidence>
<feature type="transmembrane region" description="Helical" evidence="1">
    <location>
        <begin position="162"/>
        <end position="180"/>
    </location>
</feature>
<reference evidence="3 4" key="1">
    <citation type="submission" date="2023-07" db="EMBL/GenBank/DDBJ databases">
        <title>Genomic Encyclopedia of Type Strains, Phase IV (KMG-IV): sequencing the most valuable type-strain genomes for metagenomic binning, comparative biology and taxonomic classification.</title>
        <authorList>
            <person name="Goeker M."/>
        </authorList>
    </citation>
    <scope>NUCLEOTIDE SEQUENCE [LARGE SCALE GENOMIC DNA]</scope>
    <source>
        <strain evidence="3 4">DSM 19013</strain>
    </source>
</reference>
<evidence type="ECO:0000313" key="3">
    <source>
        <dbReference type="EMBL" id="MDQ0445632.1"/>
    </source>
</evidence>
<dbReference type="InterPro" id="IPR037185">
    <property type="entry name" value="EmrE-like"/>
</dbReference>
<keyword evidence="1" id="KW-0472">Membrane</keyword>
<feature type="transmembrane region" description="Helical" evidence="1">
    <location>
        <begin position="192"/>
        <end position="210"/>
    </location>
</feature>
<keyword evidence="1" id="KW-0812">Transmembrane</keyword>
<feature type="transmembrane region" description="Helical" evidence="1">
    <location>
        <begin position="222"/>
        <end position="240"/>
    </location>
</feature>
<feature type="transmembrane region" description="Helical" evidence="1">
    <location>
        <begin position="45"/>
        <end position="65"/>
    </location>
</feature>
<dbReference type="Proteomes" id="UP001231124">
    <property type="component" value="Unassembled WGS sequence"/>
</dbReference>
<protein>
    <submittedName>
        <fullName evidence="3">Drug/metabolite transporter (DMT)-like permease</fullName>
    </submittedName>
</protein>
<accession>A0ABU0HUP5</accession>
<feature type="domain" description="EamA" evidence="2">
    <location>
        <begin position="19"/>
        <end position="149"/>
    </location>
</feature>
<dbReference type="SUPFAM" id="SSF103481">
    <property type="entry name" value="Multidrug resistance efflux transporter EmrE"/>
    <property type="match status" value="2"/>
</dbReference>
<feature type="transmembrane region" description="Helical" evidence="1">
    <location>
        <begin position="108"/>
        <end position="125"/>
    </location>
</feature>
<proteinExistence type="predicted"/>
<dbReference type="PANTHER" id="PTHR22911">
    <property type="entry name" value="ACYL-MALONYL CONDENSING ENZYME-RELATED"/>
    <property type="match status" value="1"/>
</dbReference>
<dbReference type="EMBL" id="JAUSVP010000001">
    <property type="protein sequence ID" value="MDQ0445632.1"/>
    <property type="molecule type" value="Genomic_DNA"/>
</dbReference>
<comment type="caution">
    <text evidence="3">The sequence shown here is derived from an EMBL/GenBank/DDBJ whole genome shotgun (WGS) entry which is preliminary data.</text>
</comment>
<feature type="transmembrane region" description="Helical" evidence="1">
    <location>
        <begin position="20"/>
        <end position="39"/>
    </location>
</feature>
<dbReference type="PANTHER" id="PTHR22911:SF76">
    <property type="entry name" value="EAMA DOMAIN-CONTAINING PROTEIN"/>
    <property type="match status" value="1"/>
</dbReference>
<dbReference type="Pfam" id="PF00892">
    <property type="entry name" value="EamA"/>
    <property type="match status" value="2"/>
</dbReference>
<evidence type="ECO:0000259" key="2">
    <source>
        <dbReference type="Pfam" id="PF00892"/>
    </source>
</evidence>
<feature type="transmembrane region" description="Helical" evidence="1">
    <location>
        <begin position="77"/>
        <end position="96"/>
    </location>
</feature>
<sequence>MRSLASGAAPERRDATRATLVGFGAILLWSLLALFTAASGAVPPFQLAAMTFLIGGALGCTVFLAQPERLRALRQPWRVWCLGVGGLFAYHALYFVALRFAPPAEAGLISYLWPLLIVLFSAWLPGSRGLRAGHLVGAGMGLGGVVILFAGRDLNFSASAGWGYLAALAAAFVWAGYSVLSARVAAVPTDAVAGFCLATGVLSLLCHLAFETTVWPADTVNWGAIVLLGLGPVGAAFYLWDIGCKKGDVRVLGVAAYAAPMLSTLVLVVAGYAEARPALALSCALIVAGALSAVYASRQA</sequence>
<evidence type="ECO:0000256" key="1">
    <source>
        <dbReference type="SAM" id="Phobius"/>
    </source>
</evidence>
<feature type="domain" description="EamA" evidence="2">
    <location>
        <begin position="162"/>
        <end position="291"/>
    </location>
</feature>
<name>A0ABU0HUP5_9HYPH</name>
<feature type="transmembrane region" description="Helical" evidence="1">
    <location>
        <begin position="252"/>
        <end position="272"/>
    </location>
</feature>
<feature type="transmembrane region" description="Helical" evidence="1">
    <location>
        <begin position="132"/>
        <end position="150"/>
    </location>
</feature>
<keyword evidence="1" id="KW-1133">Transmembrane helix</keyword>
<dbReference type="InterPro" id="IPR000620">
    <property type="entry name" value="EamA_dom"/>
</dbReference>
<gene>
    <name evidence="3" type="ORF">QO012_000110</name>
</gene>
<keyword evidence="4" id="KW-1185">Reference proteome</keyword>
<organism evidence="3 4">
    <name type="scientific">Methylobacterium aerolatum</name>
    <dbReference type="NCBI Taxonomy" id="418708"/>
    <lineage>
        <taxon>Bacteria</taxon>
        <taxon>Pseudomonadati</taxon>
        <taxon>Pseudomonadota</taxon>
        <taxon>Alphaproteobacteria</taxon>
        <taxon>Hyphomicrobiales</taxon>
        <taxon>Methylobacteriaceae</taxon>
        <taxon>Methylobacterium</taxon>
    </lineage>
</organism>
<dbReference type="RefSeq" id="WP_238205635.1">
    <property type="nucleotide sequence ID" value="NZ_BPQE01000023.1"/>
</dbReference>
<feature type="transmembrane region" description="Helical" evidence="1">
    <location>
        <begin position="278"/>
        <end position="296"/>
    </location>
</feature>